<feature type="region of interest" description="Disordered" evidence="1">
    <location>
        <begin position="34"/>
        <end position="71"/>
    </location>
</feature>
<feature type="compositionally biased region" description="Basic and acidic residues" evidence="1">
    <location>
        <begin position="34"/>
        <end position="50"/>
    </location>
</feature>
<evidence type="ECO:0000256" key="1">
    <source>
        <dbReference type="SAM" id="MobiDB-lite"/>
    </source>
</evidence>
<proteinExistence type="predicted"/>
<organism evidence="2 3">
    <name type="scientific">Meloidogyne graminicola</name>
    <dbReference type="NCBI Taxonomy" id="189291"/>
    <lineage>
        <taxon>Eukaryota</taxon>
        <taxon>Metazoa</taxon>
        <taxon>Ecdysozoa</taxon>
        <taxon>Nematoda</taxon>
        <taxon>Chromadorea</taxon>
        <taxon>Rhabditida</taxon>
        <taxon>Tylenchina</taxon>
        <taxon>Tylenchomorpha</taxon>
        <taxon>Tylenchoidea</taxon>
        <taxon>Meloidogynidae</taxon>
        <taxon>Meloidogyninae</taxon>
        <taxon>Meloidogyne</taxon>
    </lineage>
</organism>
<evidence type="ECO:0000313" key="3">
    <source>
        <dbReference type="Proteomes" id="UP000605970"/>
    </source>
</evidence>
<feature type="non-terminal residue" evidence="2">
    <location>
        <position position="71"/>
    </location>
</feature>
<reference evidence="2" key="1">
    <citation type="journal article" date="2020" name="Ecol. Evol.">
        <title>Genome structure and content of the rice root-knot nematode (Meloidogyne graminicola).</title>
        <authorList>
            <person name="Phan N.T."/>
            <person name="Danchin E.G.J."/>
            <person name="Klopp C."/>
            <person name="Perfus-Barbeoch L."/>
            <person name="Kozlowski D.K."/>
            <person name="Koutsovoulos G.D."/>
            <person name="Lopez-Roques C."/>
            <person name="Bouchez O."/>
            <person name="Zahm M."/>
            <person name="Besnard G."/>
            <person name="Bellafiore S."/>
        </authorList>
    </citation>
    <scope>NUCLEOTIDE SEQUENCE</scope>
    <source>
        <strain evidence="2">VN-18</strain>
    </source>
</reference>
<name>A0A8T0A2I1_9BILA</name>
<protein>
    <submittedName>
        <fullName evidence="2">Uncharacterized protein</fullName>
    </submittedName>
</protein>
<gene>
    <name evidence="2" type="ORF">Mgra_00001215</name>
</gene>
<sequence>MECVDNVEKQQIFQNIPPSNCIKINGECKEQNVEQEKQEKMMTNKEEQKQNLKNKKRKKKLDYQNVKKNKK</sequence>
<dbReference type="AlphaFoldDB" id="A0A8T0A2I1"/>
<dbReference type="EMBL" id="JABEBT010000006">
    <property type="protein sequence ID" value="KAF7639253.1"/>
    <property type="molecule type" value="Genomic_DNA"/>
</dbReference>
<evidence type="ECO:0000313" key="2">
    <source>
        <dbReference type="EMBL" id="KAF7639253.1"/>
    </source>
</evidence>
<keyword evidence="3" id="KW-1185">Reference proteome</keyword>
<comment type="caution">
    <text evidence="2">The sequence shown here is derived from an EMBL/GenBank/DDBJ whole genome shotgun (WGS) entry which is preliminary data.</text>
</comment>
<dbReference type="Proteomes" id="UP000605970">
    <property type="component" value="Unassembled WGS sequence"/>
</dbReference>
<accession>A0A8T0A2I1</accession>